<accession>A0A8J7W4K5</accession>
<keyword evidence="2" id="KW-1185">Reference proteome</keyword>
<dbReference type="Gene3D" id="4.10.520.10">
    <property type="entry name" value="IHF-like DNA-binding proteins"/>
    <property type="match status" value="1"/>
</dbReference>
<organism evidence="1 2">
    <name type="scientific">Sinanaerobacter chloroacetimidivorans</name>
    <dbReference type="NCBI Taxonomy" id="2818044"/>
    <lineage>
        <taxon>Bacteria</taxon>
        <taxon>Bacillati</taxon>
        <taxon>Bacillota</taxon>
        <taxon>Clostridia</taxon>
        <taxon>Peptostreptococcales</taxon>
        <taxon>Anaerovoracaceae</taxon>
        <taxon>Sinanaerobacter</taxon>
    </lineage>
</organism>
<dbReference type="GO" id="GO:0003677">
    <property type="term" value="F:DNA binding"/>
    <property type="evidence" value="ECO:0007669"/>
    <property type="project" value="UniProtKB-KW"/>
</dbReference>
<dbReference type="RefSeq" id="WP_227019380.1">
    <property type="nucleotide sequence ID" value="NZ_JAGSND010000011.1"/>
</dbReference>
<evidence type="ECO:0000313" key="1">
    <source>
        <dbReference type="EMBL" id="MBR0599248.1"/>
    </source>
</evidence>
<reference evidence="1" key="2">
    <citation type="submission" date="2021-04" db="EMBL/GenBank/DDBJ databases">
        <authorList>
            <person name="Liu J."/>
        </authorList>
    </citation>
    <scope>NUCLEOTIDE SEQUENCE</scope>
    <source>
        <strain evidence="1">BAD-6</strain>
    </source>
</reference>
<evidence type="ECO:0000313" key="2">
    <source>
        <dbReference type="Proteomes" id="UP000675664"/>
    </source>
</evidence>
<proteinExistence type="predicted"/>
<keyword evidence="1" id="KW-0238">DNA-binding</keyword>
<gene>
    <name evidence="1" type="ORF">KCX82_15270</name>
</gene>
<dbReference type="Pfam" id="PF00216">
    <property type="entry name" value="Bac_DNA_binding"/>
    <property type="match status" value="1"/>
</dbReference>
<dbReference type="AlphaFoldDB" id="A0A8J7W4K5"/>
<name>A0A8J7W4K5_9FIRM</name>
<dbReference type="EMBL" id="JAGSND010000011">
    <property type="protein sequence ID" value="MBR0599248.1"/>
    <property type="molecule type" value="Genomic_DNA"/>
</dbReference>
<dbReference type="SUPFAM" id="SSF47729">
    <property type="entry name" value="IHF-like DNA-binding proteins"/>
    <property type="match status" value="1"/>
</dbReference>
<protein>
    <submittedName>
        <fullName evidence="1">HU family DNA-binding protein</fullName>
    </submittedName>
</protein>
<reference evidence="1" key="1">
    <citation type="submission" date="2021-04" db="EMBL/GenBank/DDBJ databases">
        <title>Sinoanaerobacter chloroacetimidivorans sp. nov., an obligate anaerobic bacterium isolated from anaerobic sludge.</title>
        <authorList>
            <person name="Bao Y."/>
        </authorList>
    </citation>
    <scope>NUCLEOTIDE SEQUENCE</scope>
    <source>
        <strain evidence="1">BAD-6</strain>
    </source>
</reference>
<comment type="caution">
    <text evidence="1">The sequence shown here is derived from an EMBL/GenBank/DDBJ whole genome shotgun (WGS) entry which is preliminary data.</text>
</comment>
<dbReference type="InterPro" id="IPR010992">
    <property type="entry name" value="IHF-like_DNA-bd_dom_sf"/>
</dbReference>
<sequence>MTMIRLDLIGEISERTCLTKNASDTFLTAMVDVITDKLTKKRKYRLYDQCGS</sequence>
<dbReference type="GO" id="GO:0030527">
    <property type="term" value="F:structural constituent of chromatin"/>
    <property type="evidence" value="ECO:0007669"/>
    <property type="project" value="InterPro"/>
</dbReference>
<dbReference type="InterPro" id="IPR000119">
    <property type="entry name" value="Hist_DNA-bd"/>
</dbReference>
<dbReference type="Proteomes" id="UP000675664">
    <property type="component" value="Unassembled WGS sequence"/>
</dbReference>